<accession>A0A1G9S7Q7</accession>
<organism evidence="1 2">
    <name type="scientific">Methylobacterium phyllostachyos</name>
    <dbReference type="NCBI Taxonomy" id="582672"/>
    <lineage>
        <taxon>Bacteria</taxon>
        <taxon>Pseudomonadati</taxon>
        <taxon>Pseudomonadota</taxon>
        <taxon>Alphaproteobacteria</taxon>
        <taxon>Hyphomicrobiales</taxon>
        <taxon>Methylobacteriaceae</taxon>
        <taxon>Methylobacterium</taxon>
    </lineage>
</organism>
<dbReference type="RefSeq" id="WP_091712992.1">
    <property type="nucleotide sequence ID" value="NZ_FNHS01000001.1"/>
</dbReference>
<gene>
    <name evidence="1" type="ORF">SAMN05216360_101529</name>
</gene>
<name>A0A1G9S7Q7_9HYPH</name>
<dbReference type="Proteomes" id="UP000198704">
    <property type="component" value="Unassembled WGS sequence"/>
</dbReference>
<dbReference type="Gene3D" id="3.15.30.10">
    <property type="entry name" value="putative capsid protein of prophage domain like"/>
    <property type="match status" value="1"/>
</dbReference>
<dbReference type="EMBL" id="FNHS01000001">
    <property type="protein sequence ID" value="SDM31553.1"/>
    <property type="molecule type" value="Genomic_DNA"/>
</dbReference>
<dbReference type="AlphaFoldDB" id="A0A1G9S7Q7"/>
<dbReference type="Gene3D" id="3.30.1930.10">
    <property type="entry name" value="capsid protein of prophage domain"/>
    <property type="match status" value="1"/>
</dbReference>
<dbReference type="OrthoDB" id="5449178at2"/>
<evidence type="ECO:0000313" key="1">
    <source>
        <dbReference type="EMBL" id="SDM31553.1"/>
    </source>
</evidence>
<protein>
    <submittedName>
        <fullName evidence="1">Phage major capsid protein E</fullName>
    </submittedName>
</protein>
<keyword evidence="2" id="KW-1185">Reference proteome</keyword>
<evidence type="ECO:0000313" key="2">
    <source>
        <dbReference type="Proteomes" id="UP000198704"/>
    </source>
</evidence>
<dbReference type="Pfam" id="PF03864">
    <property type="entry name" value="Phage_cap_E"/>
    <property type="match status" value="1"/>
</dbReference>
<reference evidence="2" key="1">
    <citation type="submission" date="2016-10" db="EMBL/GenBank/DDBJ databases">
        <authorList>
            <person name="Varghese N."/>
            <person name="Submissions S."/>
        </authorList>
    </citation>
    <scope>NUCLEOTIDE SEQUENCE [LARGE SCALE GENOMIC DNA]</scope>
    <source>
        <strain evidence="2">BL47</strain>
    </source>
</reference>
<sequence length="370" mass="40755">MADTPGTMNTADTARVIKLVQSLKRPKTVFLGKFFPGILKSEHKHIYIDLEIGNRQVAPYVHPRSKAPDMQLDGFVTRDFQPPTVKLKAEVPVEGAFVRAAGEQIGGEMTAQERDAANFVRTVTKMRDLFTRREECMAVESIVTGGLVVNGVGYAEPIVLNFRRDPALQSVLLGDARWNGGALADPLQDIEDKGELVNNIEGALITDVYMDLQAWRWARKDPKLKEIINLRRAAGGNTADIGPTNTVRGAKLVANMGDYNLWIYQDYKDVINVLPDGTFTVTKCVPVLPPGAVIGVGPDLEGVHAYGRIENKKAVKMGQATTELFMDTWMTDDPSREWVYGEAAPITIPVRPNACWAMNVFGNPLTFNGN</sequence>
<dbReference type="STRING" id="582672.SAMN05216360_101529"/>
<proteinExistence type="predicted"/>
<dbReference type="InterPro" id="IPR005564">
    <property type="entry name" value="Major_capsid_GpE"/>
</dbReference>